<dbReference type="InterPro" id="IPR018389">
    <property type="entry name" value="DctP_fam"/>
</dbReference>
<comment type="similarity">
    <text evidence="2">Belongs to the bacterial solute-binding protein 7 family.</text>
</comment>
<evidence type="ECO:0000256" key="3">
    <source>
        <dbReference type="ARBA" id="ARBA00022448"/>
    </source>
</evidence>
<dbReference type="Pfam" id="PF03480">
    <property type="entry name" value="DctP"/>
    <property type="match status" value="1"/>
</dbReference>
<organism evidence="6 7">
    <name type="scientific">Thalassospira xiamenensis</name>
    <dbReference type="NCBI Taxonomy" id="220697"/>
    <lineage>
        <taxon>Bacteria</taxon>
        <taxon>Pseudomonadati</taxon>
        <taxon>Pseudomonadota</taxon>
        <taxon>Alphaproteobacteria</taxon>
        <taxon>Rhodospirillales</taxon>
        <taxon>Thalassospiraceae</taxon>
        <taxon>Thalassospira</taxon>
    </lineage>
</organism>
<dbReference type="PANTHER" id="PTHR33376:SF4">
    <property type="entry name" value="SIALIC ACID-BINDING PERIPLASMIC PROTEIN SIAP"/>
    <property type="match status" value="1"/>
</dbReference>
<dbReference type="Gene3D" id="3.40.190.170">
    <property type="entry name" value="Bacterial extracellular solute-binding protein, family 7"/>
    <property type="match status" value="1"/>
</dbReference>
<comment type="caution">
    <text evidence="6">The sequence shown here is derived from an EMBL/GenBank/DDBJ whole genome shotgun (WGS) entry which is preliminary data.</text>
</comment>
<dbReference type="NCBIfam" id="TIGR00787">
    <property type="entry name" value="dctP"/>
    <property type="match status" value="1"/>
</dbReference>
<feature type="chain" id="PRO_5016976053" evidence="5">
    <location>
        <begin position="25"/>
        <end position="326"/>
    </location>
</feature>
<dbReference type="GO" id="GO:0055085">
    <property type="term" value="P:transmembrane transport"/>
    <property type="evidence" value="ECO:0007669"/>
    <property type="project" value="InterPro"/>
</dbReference>
<comment type="subcellular location">
    <subcellularLocation>
        <location evidence="1">Cell envelope</location>
    </subcellularLocation>
</comment>
<evidence type="ECO:0000256" key="2">
    <source>
        <dbReference type="ARBA" id="ARBA00009023"/>
    </source>
</evidence>
<gene>
    <name evidence="6" type="ORF">TH44_20650</name>
</gene>
<evidence type="ECO:0000313" key="7">
    <source>
        <dbReference type="Proteomes" id="UP000252266"/>
    </source>
</evidence>
<dbReference type="NCBIfam" id="NF037995">
    <property type="entry name" value="TRAP_S1"/>
    <property type="match status" value="1"/>
</dbReference>
<dbReference type="GO" id="GO:0030288">
    <property type="term" value="C:outer membrane-bounded periplasmic space"/>
    <property type="evidence" value="ECO:0007669"/>
    <property type="project" value="InterPro"/>
</dbReference>
<dbReference type="PIRSF" id="PIRSF006470">
    <property type="entry name" value="DctB"/>
    <property type="match status" value="1"/>
</dbReference>
<evidence type="ECO:0000313" key="6">
    <source>
        <dbReference type="EMBL" id="RCK45924.1"/>
    </source>
</evidence>
<dbReference type="AlphaFoldDB" id="A0A367WWT4"/>
<dbReference type="InterPro" id="IPR004682">
    <property type="entry name" value="TRAP_DctP"/>
</dbReference>
<sequence>MRRTLTTTLFAAGLATLGLGHANAAEEIRYSIWANPGEAQYEGALEFKRVVEEESNGRYNVTIYGGEQLGTPRELFTQLALGITQISASGDPGIKDIEYLAIPFLMKDLKNYNAVLETDFGAEWNKKLIDEREIHLLGFMPRNPRQISANVEINSIDDLKGLKLRAPERDYYVESLSALGANPTPMAFAEVYTGLQAGVVDGQENPIETIYAAKFYEVQKSIAMVDYIKKPAYVMIGNGFWEGLNAEDQALLKRANDASNAVIEKMLPEQTKKMIADMEAAGIVFTHPDIAPFIEATQSVRDELGTKMWGEEVYKKVAEIGQKDLD</sequence>
<dbReference type="EMBL" id="JPWJ01000013">
    <property type="protein sequence ID" value="RCK45924.1"/>
    <property type="molecule type" value="Genomic_DNA"/>
</dbReference>
<evidence type="ECO:0000256" key="5">
    <source>
        <dbReference type="SAM" id="SignalP"/>
    </source>
</evidence>
<evidence type="ECO:0000256" key="4">
    <source>
        <dbReference type="ARBA" id="ARBA00022729"/>
    </source>
</evidence>
<protein>
    <submittedName>
        <fullName evidence="6">Transporter</fullName>
    </submittedName>
</protein>
<reference evidence="6 7" key="1">
    <citation type="submission" date="2014-07" db="EMBL/GenBank/DDBJ databases">
        <title>Draft genome sequence of Thalassospira xiamenensis IB13.</title>
        <authorList>
            <person name="Lai Q."/>
            <person name="Shao Z."/>
        </authorList>
    </citation>
    <scope>NUCLEOTIDE SEQUENCE [LARGE SCALE GENOMIC DNA]</scope>
    <source>
        <strain evidence="6 7">IB13</strain>
    </source>
</reference>
<keyword evidence="3" id="KW-0813">Transport</keyword>
<name>A0A367WWT4_9PROT</name>
<dbReference type="RefSeq" id="WP_062960069.1">
    <property type="nucleotide sequence ID" value="NZ_JPWJ01000013.1"/>
</dbReference>
<dbReference type="CDD" id="cd13603">
    <property type="entry name" value="PBP2_TRAP_Siap_TeaA_like"/>
    <property type="match status" value="1"/>
</dbReference>
<dbReference type="InterPro" id="IPR038404">
    <property type="entry name" value="TRAP_DctP_sf"/>
</dbReference>
<keyword evidence="4 5" id="KW-0732">Signal</keyword>
<evidence type="ECO:0000256" key="1">
    <source>
        <dbReference type="ARBA" id="ARBA00004196"/>
    </source>
</evidence>
<dbReference type="Proteomes" id="UP000252266">
    <property type="component" value="Unassembled WGS sequence"/>
</dbReference>
<feature type="signal peptide" evidence="5">
    <location>
        <begin position="1"/>
        <end position="24"/>
    </location>
</feature>
<accession>A0A367WWT4</accession>
<proteinExistence type="inferred from homology"/>
<dbReference type="PANTHER" id="PTHR33376">
    <property type="match status" value="1"/>
</dbReference>